<dbReference type="Proteomes" id="UP000634667">
    <property type="component" value="Unassembled WGS sequence"/>
</dbReference>
<feature type="domain" description="Glycosyltransferase 2-like" evidence="1">
    <location>
        <begin position="13"/>
        <end position="117"/>
    </location>
</feature>
<dbReference type="Pfam" id="PF00535">
    <property type="entry name" value="Glycos_transf_2"/>
    <property type="match status" value="1"/>
</dbReference>
<keyword evidence="3" id="KW-1185">Reference proteome</keyword>
<protein>
    <recommendedName>
        <fullName evidence="1">Glycosyltransferase 2-like domain-containing protein</fullName>
    </recommendedName>
</protein>
<dbReference type="InterPro" id="IPR029044">
    <property type="entry name" value="Nucleotide-diphossugar_trans"/>
</dbReference>
<proteinExistence type="predicted"/>
<dbReference type="RefSeq" id="WP_189479231.1">
    <property type="nucleotide sequence ID" value="NZ_BMYR01000001.1"/>
</dbReference>
<organism evidence="2 3">
    <name type="scientific">Alishewanella tabrizica</name>
    <dbReference type="NCBI Taxonomy" id="671278"/>
    <lineage>
        <taxon>Bacteria</taxon>
        <taxon>Pseudomonadati</taxon>
        <taxon>Pseudomonadota</taxon>
        <taxon>Gammaproteobacteria</taxon>
        <taxon>Alteromonadales</taxon>
        <taxon>Alteromonadaceae</taxon>
        <taxon>Alishewanella</taxon>
    </lineage>
</organism>
<comment type="caution">
    <text evidence="2">The sequence shown here is derived from an EMBL/GenBank/DDBJ whole genome shotgun (WGS) entry which is preliminary data.</text>
</comment>
<reference evidence="3" key="1">
    <citation type="journal article" date="2019" name="Int. J. Syst. Evol. Microbiol.">
        <title>The Global Catalogue of Microorganisms (GCM) 10K type strain sequencing project: providing services to taxonomists for standard genome sequencing and annotation.</title>
        <authorList>
            <consortium name="The Broad Institute Genomics Platform"/>
            <consortium name="The Broad Institute Genome Sequencing Center for Infectious Disease"/>
            <person name="Wu L."/>
            <person name="Ma J."/>
        </authorList>
    </citation>
    <scope>NUCLEOTIDE SEQUENCE [LARGE SCALE GENOMIC DNA]</scope>
    <source>
        <strain evidence="3">KCTC 23723</strain>
    </source>
</reference>
<evidence type="ECO:0000313" key="2">
    <source>
        <dbReference type="EMBL" id="GGW48432.1"/>
    </source>
</evidence>
<evidence type="ECO:0000259" key="1">
    <source>
        <dbReference type="Pfam" id="PF00535"/>
    </source>
</evidence>
<dbReference type="SUPFAM" id="SSF53448">
    <property type="entry name" value="Nucleotide-diphospho-sugar transferases"/>
    <property type="match status" value="1"/>
</dbReference>
<dbReference type="EMBL" id="BMYR01000001">
    <property type="protein sequence ID" value="GGW48432.1"/>
    <property type="molecule type" value="Genomic_DNA"/>
</dbReference>
<dbReference type="InterPro" id="IPR001173">
    <property type="entry name" value="Glyco_trans_2-like"/>
</dbReference>
<accession>A0ABQ2WC10</accession>
<dbReference type="Gene3D" id="3.90.550.10">
    <property type="entry name" value="Spore Coat Polysaccharide Biosynthesis Protein SpsA, Chain A"/>
    <property type="match status" value="1"/>
</dbReference>
<gene>
    <name evidence="2" type="ORF">GCM10008111_00030</name>
</gene>
<name>A0ABQ2WC10_9ALTE</name>
<evidence type="ECO:0000313" key="3">
    <source>
        <dbReference type="Proteomes" id="UP000634667"/>
    </source>
</evidence>
<sequence length="295" mass="33777">MNLFSTASPPKLSILIPLYRSARFETILIENIRSHLSDGVEILISDQHCEDSMLAELQALFEGESSIRYFSSRSALNWVENINLLLNAARGEYVRILPHDDSSNVEASLALCHTLDQYPMANLAFGHVTGWDLKGNILPDKNSQPRLLKQLTADVKHDTDAAIDLFWLGSYEGAFKGVIRCKVIHQLNLFIIATPELIHSERLWLAALRLTGSFIYVDIEMLQKRYYSDSTHSQWRIHLQQRIASANVMAKYCKQILSNDKAKQAVNRNWFYCAKDYIYSERGITPIWINPFNNN</sequence>